<keyword evidence="1" id="KW-0805">Transcription regulation</keyword>
<dbReference type="InterPro" id="IPR000524">
    <property type="entry name" value="Tscrpt_reg_HTH_GntR"/>
</dbReference>
<keyword evidence="3" id="KW-0804">Transcription</keyword>
<dbReference type="EMBL" id="JAHSQO010000004">
    <property type="protein sequence ID" value="MBY8917931.1"/>
    <property type="molecule type" value="Genomic_DNA"/>
</dbReference>
<evidence type="ECO:0000313" key="5">
    <source>
        <dbReference type="EMBL" id="MBY8917931.1"/>
    </source>
</evidence>
<dbReference type="Gene3D" id="1.10.10.10">
    <property type="entry name" value="Winged helix-like DNA-binding domain superfamily/Winged helix DNA-binding domain"/>
    <property type="match status" value="1"/>
</dbReference>
<evidence type="ECO:0000259" key="4">
    <source>
        <dbReference type="PROSITE" id="PS50949"/>
    </source>
</evidence>
<keyword evidence="6" id="KW-1185">Reference proteome</keyword>
<organism evidence="5 6">
    <name type="scientific">Nitratireductor rhodophyticola</name>
    <dbReference type="NCBI Taxonomy" id="2854036"/>
    <lineage>
        <taxon>Bacteria</taxon>
        <taxon>Pseudomonadati</taxon>
        <taxon>Pseudomonadota</taxon>
        <taxon>Alphaproteobacteria</taxon>
        <taxon>Hyphomicrobiales</taxon>
        <taxon>Phyllobacteriaceae</taxon>
        <taxon>Nitratireductor</taxon>
    </lineage>
</organism>
<dbReference type="SUPFAM" id="SSF53822">
    <property type="entry name" value="Periplasmic binding protein-like I"/>
    <property type="match status" value="1"/>
</dbReference>
<gene>
    <name evidence="5" type="ORF">KVG22_15100</name>
</gene>
<dbReference type="PROSITE" id="PS50949">
    <property type="entry name" value="HTH_GNTR"/>
    <property type="match status" value="1"/>
</dbReference>
<dbReference type="SUPFAM" id="SSF46785">
    <property type="entry name" value="Winged helix' DNA-binding domain"/>
    <property type="match status" value="1"/>
</dbReference>
<dbReference type="InterPro" id="IPR028082">
    <property type="entry name" value="Peripla_BP_I"/>
</dbReference>
<protein>
    <submittedName>
        <fullName evidence="5">GntR family transcriptional regulator</fullName>
    </submittedName>
</protein>
<evidence type="ECO:0000256" key="3">
    <source>
        <dbReference type="ARBA" id="ARBA00023163"/>
    </source>
</evidence>
<dbReference type="RefSeq" id="WP_223006331.1">
    <property type="nucleotide sequence ID" value="NZ_JAHSQO010000004.1"/>
</dbReference>
<keyword evidence="2" id="KW-0238">DNA-binding</keyword>
<sequence>MQKSTASKLKSLSEWLDIRIAESDPGDHLPTVREMMRRFSTAQRTVERALQPYLEKGCIRARPGAGIIVCDPRSEDDREAWEGDLLVLYRVSDSRIARNVLQEVEQRLKQRNISVLQIGYSTEEQALSVLGKIGSFKTCLLQVHFEVLSIEFLAALRKHVRSIVIDGVSATGIDADAVGTNWREALSVAFHVLRDNGHERIAFLTSAHQARQIAMARREYLLLCRSLPSPRSEWLIEIDKLPGGYSVADIQNALAQQCQEDGSLPFTALIVWGVTEGFMLERAIHELGAPVRDNLSVVMLGSTDFASEHLNRFDVVGNANAEKFDLFETLLADRVAFRDREPETHYLEISYKPHGSIIPIDF</sequence>
<accession>A0ABS7RD66</accession>
<evidence type="ECO:0000313" key="6">
    <source>
        <dbReference type="Proteomes" id="UP000777661"/>
    </source>
</evidence>
<dbReference type="InterPro" id="IPR036388">
    <property type="entry name" value="WH-like_DNA-bd_sf"/>
</dbReference>
<comment type="caution">
    <text evidence="5">The sequence shown here is derived from an EMBL/GenBank/DDBJ whole genome shotgun (WGS) entry which is preliminary data.</text>
</comment>
<dbReference type="InterPro" id="IPR036390">
    <property type="entry name" value="WH_DNA-bd_sf"/>
</dbReference>
<dbReference type="Proteomes" id="UP000777661">
    <property type="component" value="Unassembled WGS sequence"/>
</dbReference>
<evidence type="ECO:0000256" key="2">
    <source>
        <dbReference type="ARBA" id="ARBA00023125"/>
    </source>
</evidence>
<evidence type="ECO:0000256" key="1">
    <source>
        <dbReference type="ARBA" id="ARBA00023015"/>
    </source>
</evidence>
<dbReference type="Gene3D" id="3.40.50.2300">
    <property type="match status" value="2"/>
</dbReference>
<reference evidence="5 6" key="1">
    <citation type="submission" date="2021-06" db="EMBL/GenBank/DDBJ databases">
        <title>Nitratireductor porphyridii sp. nov., isolated from a small marine red alga, Porphyridium purpureum in South Korea.</title>
        <authorList>
            <person name="Kim K.H."/>
            <person name="Kristyanto S."/>
            <person name="Jeon C.O."/>
        </authorList>
    </citation>
    <scope>NUCLEOTIDE SEQUENCE [LARGE SCALE GENOMIC DNA]</scope>
    <source>
        <strain evidence="5 6">R6</strain>
    </source>
</reference>
<proteinExistence type="predicted"/>
<feature type="domain" description="HTH gntR-type" evidence="4">
    <location>
        <begin position="4"/>
        <end position="72"/>
    </location>
</feature>
<name>A0ABS7RD66_9HYPH</name>